<comment type="caution">
    <text evidence="9">The sequence shown here is derived from an EMBL/GenBank/DDBJ whole genome shotgun (WGS) entry which is preliminary data.</text>
</comment>
<dbReference type="AlphaFoldDB" id="A0A316XGW5"/>
<dbReference type="InterPro" id="IPR004852">
    <property type="entry name" value="Di-haem_cyt_c_peroxidsae"/>
</dbReference>
<keyword evidence="2 7" id="KW-0349">Heme</keyword>
<evidence type="ECO:0000256" key="2">
    <source>
        <dbReference type="ARBA" id="ARBA00022617"/>
    </source>
</evidence>
<feature type="domain" description="Cytochrome c" evidence="8">
    <location>
        <begin position="230"/>
        <end position="365"/>
    </location>
</feature>
<keyword evidence="3 7" id="KW-0479">Metal-binding</keyword>
<dbReference type="Proteomes" id="UP000236594">
    <property type="component" value="Unassembled WGS sequence"/>
</dbReference>
<dbReference type="InterPro" id="IPR051395">
    <property type="entry name" value="Cytochrome_c_Peroxidase/MauG"/>
</dbReference>
<dbReference type="PROSITE" id="PS51007">
    <property type="entry name" value="CYTC"/>
    <property type="match status" value="2"/>
</dbReference>
<keyword evidence="5" id="KW-0560">Oxidoreductase</keyword>
<keyword evidence="10" id="KW-1185">Reference proteome</keyword>
<evidence type="ECO:0000259" key="8">
    <source>
        <dbReference type="PROSITE" id="PS51007"/>
    </source>
</evidence>
<dbReference type="PANTHER" id="PTHR30600">
    <property type="entry name" value="CYTOCHROME C PEROXIDASE-RELATED"/>
    <property type="match status" value="1"/>
</dbReference>
<feature type="domain" description="Cytochrome c" evidence="8">
    <location>
        <begin position="64"/>
        <end position="173"/>
    </location>
</feature>
<dbReference type="GO" id="GO:0004130">
    <property type="term" value="F:cytochrome-c peroxidase activity"/>
    <property type="evidence" value="ECO:0007669"/>
    <property type="project" value="TreeGrafter"/>
</dbReference>
<dbReference type="OrthoDB" id="9805202at2"/>
<evidence type="ECO:0000256" key="5">
    <source>
        <dbReference type="ARBA" id="ARBA00023002"/>
    </source>
</evidence>
<evidence type="ECO:0000256" key="7">
    <source>
        <dbReference type="PROSITE-ProRule" id="PRU00433"/>
    </source>
</evidence>
<evidence type="ECO:0000256" key="3">
    <source>
        <dbReference type="ARBA" id="ARBA00022723"/>
    </source>
</evidence>
<keyword evidence="9" id="KW-0575">Peroxidase</keyword>
<sequence>MTLEPISETNAEVSALSAARNASSLAAYFGDNIDLSNLPNYANQAIPMYVFRNNTPFINRITDEGATLGRVLFYDKSLSSNNRVSCSSCHKQELAFGDDNAASQGVNGKTGRHSMRLINVRFAEEFKVFWDKRASSLDTQTTMPIRDHAEMGYSGRDGAPSFDNLIAKLQRLDYYQELFTRVYGSPEITEEKIQKALAQFVSSIISFDSKYDEGRAMISSEFLDFPNFTAEENLGKKLYMEFPVAVAGTRAGGGLGCASCHFAPEFGMTTLSGNNGVIDKMGSTEKDLTVTNSPSMRDLVNANGQPHAPMMHSAVFSTLEQVIDHYNNIPKEARTDKLDNNLRLRSLNATPEEKKAVIAFMKTLTGKNVYKDKKWSNPFITQ</sequence>
<accession>A0A316XGW5</accession>
<keyword evidence="6 7" id="KW-0408">Iron</keyword>
<evidence type="ECO:0000256" key="6">
    <source>
        <dbReference type="ARBA" id="ARBA00023004"/>
    </source>
</evidence>
<evidence type="ECO:0000256" key="4">
    <source>
        <dbReference type="ARBA" id="ARBA00022729"/>
    </source>
</evidence>
<organism evidence="9 10">
    <name type="scientific">Chryseobacterium phosphatilyticum</name>
    <dbReference type="NCBI Taxonomy" id="475075"/>
    <lineage>
        <taxon>Bacteria</taxon>
        <taxon>Pseudomonadati</taxon>
        <taxon>Bacteroidota</taxon>
        <taxon>Flavobacteriia</taxon>
        <taxon>Flavobacteriales</taxon>
        <taxon>Weeksellaceae</taxon>
        <taxon>Chryseobacterium group</taxon>
        <taxon>Chryseobacterium</taxon>
    </lineage>
</organism>
<comment type="subcellular location">
    <subcellularLocation>
        <location evidence="1">Cell envelope</location>
    </subcellularLocation>
</comment>
<evidence type="ECO:0000313" key="10">
    <source>
        <dbReference type="Proteomes" id="UP000236594"/>
    </source>
</evidence>
<dbReference type="PANTHER" id="PTHR30600:SF10">
    <property type="entry name" value="BLL6722 PROTEIN"/>
    <property type="match status" value="1"/>
</dbReference>
<dbReference type="EMBL" id="PPED02000001">
    <property type="protein sequence ID" value="PWN72429.1"/>
    <property type="molecule type" value="Genomic_DNA"/>
</dbReference>
<dbReference type="Pfam" id="PF03150">
    <property type="entry name" value="CCP_MauG"/>
    <property type="match status" value="1"/>
</dbReference>
<dbReference type="Gene3D" id="1.10.760.10">
    <property type="entry name" value="Cytochrome c-like domain"/>
    <property type="match status" value="2"/>
</dbReference>
<name>A0A316XGW5_9FLAO</name>
<dbReference type="InterPro" id="IPR036909">
    <property type="entry name" value="Cyt_c-like_dom_sf"/>
</dbReference>
<dbReference type="GO" id="GO:0046872">
    <property type="term" value="F:metal ion binding"/>
    <property type="evidence" value="ECO:0007669"/>
    <property type="project" value="UniProtKB-KW"/>
</dbReference>
<dbReference type="InterPro" id="IPR009056">
    <property type="entry name" value="Cyt_c-like_dom"/>
</dbReference>
<evidence type="ECO:0000256" key="1">
    <source>
        <dbReference type="ARBA" id="ARBA00004196"/>
    </source>
</evidence>
<protein>
    <submittedName>
        <fullName evidence="9">Cytochrome-c peroxidase</fullName>
    </submittedName>
</protein>
<evidence type="ECO:0000313" key="9">
    <source>
        <dbReference type="EMBL" id="PWN72429.1"/>
    </source>
</evidence>
<reference evidence="9 10" key="1">
    <citation type="submission" date="2018-04" db="EMBL/GenBank/DDBJ databases">
        <title>Draft Genome Sequence of Phosphate-Solubilizing Chryseobacterium sp. ISE14 that is a Biocontrol and Plant Growth-Promoting Rhizobacterium Isolated from Cucumber.</title>
        <authorList>
            <person name="Jeong J.-J."/>
            <person name="Sang M.K."/>
            <person name="Choi I.-G."/>
            <person name="Kim K.D."/>
        </authorList>
    </citation>
    <scope>NUCLEOTIDE SEQUENCE [LARGE SCALE GENOMIC DNA]</scope>
    <source>
        <strain evidence="9 10">ISE14</strain>
    </source>
</reference>
<dbReference type="GO" id="GO:0030313">
    <property type="term" value="C:cell envelope"/>
    <property type="evidence" value="ECO:0007669"/>
    <property type="project" value="UniProtKB-SubCell"/>
</dbReference>
<dbReference type="GO" id="GO:0009055">
    <property type="term" value="F:electron transfer activity"/>
    <property type="evidence" value="ECO:0007669"/>
    <property type="project" value="InterPro"/>
</dbReference>
<keyword evidence="4" id="KW-0732">Signal</keyword>
<dbReference type="GO" id="GO:0020037">
    <property type="term" value="F:heme binding"/>
    <property type="evidence" value="ECO:0007669"/>
    <property type="project" value="InterPro"/>
</dbReference>
<proteinExistence type="predicted"/>
<dbReference type="SUPFAM" id="SSF46626">
    <property type="entry name" value="Cytochrome c"/>
    <property type="match status" value="2"/>
</dbReference>
<gene>
    <name evidence="9" type="ORF">C1631_003990</name>
</gene>